<dbReference type="STRING" id="443144.GM21_3697"/>
<evidence type="ECO:0000313" key="1">
    <source>
        <dbReference type="EMBL" id="ACT19718.1"/>
    </source>
</evidence>
<proteinExistence type="predicted"/>
<organism evidence="1">
    <name type="scientific">Geobacter sp. (strain M21)</name>
    <dbReference type="NCBI Taxonomy" id="443144"/>
    <lineage>
        <taxon>Bacteria</taxon>
        <taxon>Pseudomonadati</taxon>
        <taxon>Thermodesulfobacteriota</taxon>
        <taxon>Desulfuromonadia</taxon>
        <taxon>Geobacterales</taxon>
        <taxon>Geobacteraceae</taxon>
        <taxon>Geobacter</taxon>
    </lineage>
</organism>
<protein>
    <submittedName>
        <fullName evidence="1">Uncharacterized protein</fullName>
    </submittedName>
</protein>
<dbReference type="OrthoDB" id="5522631at2"/>
<dbReference type="eggNOG" id="COG2801">
    <property type="taxonomic scope" value="Bacteria"/>
</dbReference>
<dbReference type="KEGG" id="gem:GM21_3697"/>
<dbReference type="AlphaFoldDB" id="C6E6U0"/>
<dbReference type="HOGENOM" id="CLU_521459_0_0_7"/>
<accession>C6E6U0</accession>
<gene>
    <name evidence="1" type="ordered locus">GM21_3697</name>
</gene>
<dbReference type="EMBL" id="CP001661">
    <property type="protein sequence ID" value="ACT19718.1"/>
    <property type="molecule type" value="Genomic_DNA"/>
</dbReference>
<reference evidence="1" key="1">
    <citation type="submission" date="2009-07" db="EMBL/GenBank/DDBJ databases">
        <title>Complete sequence of Geobacter sp. M21.</title>
        <authorList>
            <consortium name="US DOE Joint Genome Institute"/>
            <person name="Lucas S."/>
            <person name="Copeland A."/>
            <person name="Lapidus A."/>
            <person name="Glavina del Rio T."/>
            <person name="Dalin E."/>
            <person name="Tice H."/>
            <person name="Bruce D."/>
            <person name="Goodwin L."/>
            <person name="Pitluck S."/>
            <person name="Saunders E."/>
            <person name="Brettin T."/>
            <person name="Detter J.C."/>
            <person name="Han C."/>
            <person name="Larimer F."/>
            <person name="Land M."/>
            <person name="Hauser L."/>
            <person name="Kyrpides N."/>
            <person name="Ovchinnikova G."/>
            <person name="Lovley D."/>
        </authorList>
    </citation>
    <scope>NUCLEOTIDE SEQUENCE [LARGE SCALE GENOMIC DNA]</scope>
    <source>
        <strain evidence="1">M21</strain>
    </source>
</reference>
<sequence length="526" mass="60085">MIEPAVLAMIKRDYEGAPYGGKTAAAKKWAGLLQTTPQTIYRHLDIGRERKGERKIENLEEKARIIAQLKCSPPDHRGFITTAQAVDNAIKNGLLEPEYADVHIGTWDRVIRETVNLSERKKVVRYQAEYPNQLHHIDGSTSNCFYVHRQLDNGDFVYKLHKGLKDYKNKPVPIRYRPWIYGLTDDNSGAHCFRYVAALGENSADNVSFLDWAWRNREDKALFGLPGKVKGDFGPMMSEEGAKAWLGLCEVDIDGSTPLNKDAHGKIERPWRTLWQSFELPFFMESDWKHFEITQSELNRRALVYQAEYNERPHRWERKYSRLQVWERINLRGGAVALPENALAAFAKRVERTVTQEGVIWVDNVPYEVRGLHDAKVWFFRGIFDDRMSVVDKKTGARYEVAGVFEPNKVGEFTAQPETELQKVRKESAKLEGVRNLLHMEAKPAAGNVTKIPTRVKAVRTIDDPLTLDTYPDVEAALVEFQALCGFFLGRDERAEVKALIEQNKLSKRFVAELALDVQVAQAAAL</sequence>
<name>C6E6U0_GEOSM</name>